<gene>
    <name evidence="3" type="ORF">BSTOLATCC_MIC14756</name>
</gene>
<evidence type="ECO:0000313" key="4">
    <source>
        <dbReference type="Proteomes" id="UP001162131"/>
    </source>
</evidence>
<evidence type="ECO:0000256" key="2">
    <source>
        <dbReference type="SAM" id="Phobius"/>
    </source>
</evidence>
<dbReference type="Proteomes" id="UP001162131">
    <property type="component" value="Unassembled WGS sequence"/>
</dbReference>
<accession>A0AAU9J2P9</accession>
<evidence type="ECO:0000313" key="3">
    <source>
        <dbReference type="EMBL" id="CAG9316016.1"/>
    </source>
</evidence>
<keyword evidence="2" id="KW-1133">Transmembrane helix</keyword>
<keyword evidence="2" id="KW-0812">Transmembrane</keyword>
<evidence type="ECO:0000256" key="1">
    <source>
        <dbReference type="SAM" id="Coils"/>
    </source>
</evidence>
<proteinExistence type="predicted"/>
<name>A0AAU9J2P9_9CILI</name>
<protein>
    <submittedName>
        <fullName evidence="3">Uncharacterized protein</fullName>
    </submittedName>
</protein>
<sequence length="108" mass="12818">MSSRKFQADLDEETIEELKEQLSKRKADFEALLKENRNQVVEISILRRLRKRFIDEIEESSTKEDEMEVKEEPEVPRDVGLLTILVFSLSMVAFYYFCSYLVRKYSLG</sequence>
<dbReference type="EMBL" id="CAJZBQ010000014">
    <property type="protein sequence ID" value="CAG9316016.1"/>
    <property type="molecule type" value="Genomic_DNA"/>
</dbReference>
<feature type="transmembrane region" description="Helical" evidence="2">
    <location>
        <begin position="79"/>
        <end position="102"/>
    </location>
</feature>
<keyword evidence="4" id="KW-1185">Reference proteome</keyword>
<reference evidence="3" key="1">
    <citation type="submission" date="2021-09" db="EMBL/GenBank/DDBJ databases">
        <authorList>
            <consortium name="AG Swart"/>
            <person name="Singh M."/>
            <person name="Singh A."/>
            <person name="Seah K."/>
            <person name="Emmerich C."/>
        </authorList>
    </citation>
    <scope>NUCLEOTIDE SEQUENCE</scope>
    <source>
        <strain evidence="3">ATCC30299</strain>
    </source>
</reference>
<keyword evidence="2" id="KW-0472">Membrane</keyword>
<comment type="caution">
    <text evidence="3">The sequence shown here is derived from an EMBL/GenBank/DDBJ whole genome shotgun (WGS) entry which is preliminary data.</text>
</comment>
<feature type="coiled-coil region" evidence="1">
    <location>
        <begin position="8"/>
        <end position="39"/>
    </location>
</feature>
<keyword evidence="1" id="KW-0175">Coiled coil</keyword>
<organism evidence="3 4">
    <name type="scientific">Blepharisma stoltei</name>
    <dbReference type="NCBI Taxonomy" id="1481888"/>
    <lineage>
        <taxon>Eukaryota</taxon>
        <taxon>Sar</taxon>
        <taxon>Alveolata</taxon>
        <taxon>Ciliophora</taxon>
        <taxon>Postciliodesmatophora</taxon>
        <taxon>Heterotrichea</taxon>
        <taxon>Heterotrichida</taxon>
        <taxon>Blepharismidae</taxon>
        <taxon>Blepharisma</taxon>
    </lineage>
</organism>
<dbReference type="AlphaFoldDB" id="A0AAU9J2P9"/>